<protein>
    <submittedName>
        <fullName evidence="1">Uncharacterized protein</fullName>
    </submittedName>
</protein>
<dbReference type="AlphaFoldDB" id="A0A0A8XQY7"/>
<proteinExistence type="predicted"/>
<sequence>MGLNESTDLLAYNIHTSEKYQHSTRATTVPKFGIWTPK</sequence>
<name>A0A0A8XQY7_ARUDO</name>
<organism evidence="1">
    <name type="scientific">Arundo donax</name>
    <name type="common">Giant reed</name>
    <name type="synonym">Donax arundinaceus</name>
    <dbReference type="NCBI Taxonomy" id="35708"/>
    <lineage>
        <taxon>Eukaryota</taxon>
        <taxon>Viridiplantae</taxon>
        <taxon>Streptophyta</taxon>
        <taxon>Embryophyta</taxon>
        <taxon>Tracheophyta</taxon>
        <taxon>Spermatophyta</taxon>
        <taxon>Magnoliopsida</taxon>
        <taxon>Liliopsida</taxon>
        <taxon>Poales</taxon>
        <taxon>Poaceae</taxon>
        <taxon>PACMAD clade</taxon>
        <taxon>Arundinoideae</taxon>
        <taxon>Arundineae</taxon>
        <taxon>Arundo</taxon>
    </lineage>
</organism>
<accession>A0A0A8XQY7</accession>
<evidence type="ECO:0000313" key="1">
    <source>
        <dbReference type="EMBL" id="JAD16349.1"/>
    </source>
</evidence>
<reference evidence="1" key="2">
    <citation type="journal article" date="2015" name="Data Brief">
        <title>Shoot transcriptome of the giant reed, Arundo donax.</title>
        <authorList>
            <person name="Barrero R.A."/>
            <person name="Guerrero F.D."/>
            <person name="Moolhuijzen P."/>
            <person name="Goolsby J.A."/>
            <person name="Tidwell J."/>
            <person name="Bellgard S.E."/>
            <person name="Bellgard M.I."/>
        </authorList>
    </citation>
    <scope>NUCLEOTIDE SEQUENCE</scope>
    <source>
        <tissue evidence="1">Shoot tissue taken approximately 20 cm above the soil surface</tissue>
    </source>
</reference>
<reference evidence="1" key="1">
    <citation type="submission" date="2014-09" db="EMBL/GenBank/DDBJ databases">
        <authorList>
            <person name="Magalhaes I.L.F."/>
            <person name="Oliveira U."/>
            <person name="Santos F.R."/>
            <person name="Vidigal T.H.D.A."/>
            <person name="Brescovit A.D."/>
            <person name="Santos A.J."/>
        </authorList>
    </citation>
    <scope>NUCLEOTIDE SEQUENCE</scope>
    <source>
        <tissue evidence="1">Shoot tissue taken approximately 20 cm above the soil surface</tissue>
    </source>
</reference>
<dbReference type="EMBL" id="GBRH01281546">
    <property type="protein sequence ID" value="JAD16349.1"/>
    <property type="molecule type" value="Transcribed_RNA"/>
</dbReference>